<dbReference type="InterPro" id="IPR002725">
    <property type="entry name" value="YgjP-like_metallopeptidase"/>
</dbReference>
<dbReference type="AlphaFoldDB" id="A0A099T2K8"/>
<dbReference type="CDD" id="cd07344">
    <property type="entry name" value="M48_yhfN_like"/>
    <property type="match status" value="1"/>
</dbReference>
<dbReference type="RefSeq" id="WP_048195853.1">
    <property type="nucleotide sequence ID" value="NZ_CAAGSM010000004.1"/>
</dbReference>
<dbReference type="PANTHER" id="PTHR30399">
    <property type="entry name" value="UNCHARACTERIZED PROTEIN YGJP"/>
    <property type="match status" value="1"/>
</dbReference>
<feature type="domain" description="YgjP-like metallopeptidase" evidence="1">
    <location>
        <begin position="70"/>
        <end position="177"/>
    </location>
</feature>
<evidence type="ECO:0000313" key="3">
    <source>
        <dbReference type="Proteomes" id="UP000029859"/>
    </source>
</evidence>
<dbReference type="PANTHER" id="PTHR30399:SF1">
    <property type="entry name" value="UTP PYROPHOSPHATASE"/>
    <property type="match status" value="1"/>
</dbReference>
<organism evidence="2 3">
    <name type="scientific">Methanococcoides methylutens</name>
    <dbReference type="NCBI Taxonomy" id="2226"/>
    <lineage>
        <taxon>Archaea</taxon>
        <taxon>Methanobacteriati</taxon>
        <taxon>Methanobacteriota</taxon>
        <taxon>Stenosarchaea group</taxon>
        <taxon>Methanomicrobia</taxon>
        <taxon>Methanosarcinales</taxon>
        <taxon>Methanosarcinaceae</taxon>
        <taxon>Methanococcoides</taxon>
    </lineage>
</organism>
<keyword evidence="3" id="KW-1185">Reference proteome</keyword>
<dbReference type="InterPro" id="IPR053136">
    <property type="entry name" value="UTP_pyrophosphatase-like"/>
</dbReference>
<name>A0A099T2K8_METMT</name>
<evidence type="ECO:0000313" key="2">
    <source>
        <dbReference type="EMBL" id="KGK98408.1"/>
    </source>
</evidence>
<proteinExistence type="predicted"/>
<accession>A0A099T2K8</accession>
<dbReference type="Gene3D" id="3.30.2010.10">
    <property type="entry name" value="Metalloproteases ('zincins'), catalytic domain"/>
    <property type="match status" value="1"/>
</dbReference>
<dbReference type="Pfam" id="PF01863">
    <property type="entry name" value="YgjP-like"/>
    <property type="match status" value="1"/>
</dbReference>
<dbReference type="EMBL" id="JRHO01000014">
    <property type="protein sequence ID" value="KGK98408.1"/>
    <property type="molecule type" value="Genomic_DNA"/>
</dbReference>
<dbReference type="Proteomes" id="UP000029859">
    <property type="component" value="Unassembled WGS sequence"/>
</dbReference>
<comment type="caution">
    <text evidence="2">The sequence shown here is derived from an EMBL/GenBank/DDBJ whole genome shotgun (WGS) entry which is preliminary data.</text>
</comment>
<gene>
    <name evidence="2" type="ORF">LI82_11950</name>
</gene>
<reference evidence="2 3" key="1">
    <citation type="submission" date="2014-09" db="EMBL/GenBank/DDBJ databases">
        <title>Draft genome sequence of an obligately methylotrophic methanogen, Methanococcoides methylutens, isolated from marine sediment.</title>
        <authorList>
            <person name="Guan Y."/>
            <person name="Ngugi D.K."/>
            <person name="Blom J."/>
            <person name="Ali S."/>
            <person name="Ferry J.G."/>
            <person name="Stingl U."/>
        </authorList>
    </citation>
    <scope>NUCLEOTIDE SEQUENCE [LARGE SCALE GENOMIC DNA]</scope>
    <source>
        <strain evidence="2 3">DSM 2657</strain>
    </source>
</reference>
<dbReference type="OrthoDB" id="308128at2157"/>
<sequence length="189" mass="22330">MNSDHHIGINGIDVPYTLSHRKVKRARLEFRAGRLNVVVPKSFPDHEQLILRHRLWVYRRYTDSLATIENAASKKLVGRYDAEFRELVLSFTTKIADELGVSPEKVTFRKMKTKWGSCSSAGRLNFNRHLMHLPEDLVEYVVFHEMAHLIELRHSPRFWQMIDSRFGERSHYDKELSAYWHLIQNSVQK</sequence>
<protein>
    <recommendedName>
        <fullName evidence="1">YgjP-like metallopeptidase domain-containing protein</fullName>
    </recommendedName>
</protein>
<evidence type="ECO:0000259" key="1">
    <source>
        <dbReference type="Pfam" id="PF01863"/>
    </source>
</evidence>